<dbReference type="PANTHER" id="PTHR31390:SF2">
    <property type="entry name" value="EXPRESSED PROTEIN"/>
    <property type="match status" value="1"/>
</dbReference>
<protein>
    <submittedName>
        <fullName evidence="2">Uncharacterized protein</fullName>
    </submittedName>
</protein>
<gene>
    <name evidence="2" type="ORF">V5N11_021968</name>
</gene>
<feature type="signal peptide" evidence="1">
    <location>
        <begin position="1"/>
        <end position="16"/>
    </location>
</feature>
<proteinExistence type="predicted"/>
<organism evidence="2 3">
    <name type="scientific">Cardamine amara subsp. amara</name>
    <dbReference type="NCBI Taxonomy" id="228776"/>
    <lineage>
        <taxon>Eukaryota</taxon>
        <taxon>Viridiplantae</taxon>
        <taxon>Streptophyta</taxon>
        <taxon>Embryophyta</taxon>
        <taxon>Tracheophyta</taxon>
        <taxon>Spermatophyta</taxon>
        <taxon>Magnoliopsida</taxon>
        <taxon>eudicotyledons</taxon>
        <taxon>Gunneridae</taxon>
        <taxon>Pentapetalae</taxon>
        <taxon>rosids</taxon>
        <taxon>malvids</taxon>
        <taxon>Brassicales</taxon>
        <taxon>Brassicaceae</taxon>
        <taxon>Cardamineae</taxon>
        <taxon>Cardamine</taxon>
    </lineage>
</organism>
<dbReference type="EMBL" id="JBANAX010000912">
    <property type="protein sequence ID" value="KAL1188806.1"/>
    <property type="molecule type" value="Genomic_DNA"/>
</dbReference>
<reference evidence="2 3" key="1">
    <citation type="submission" date="2024-04" db="EMBL/GenBank/DDBJ databases">
        <title>Genome assembly C_amara_ONT_v2.</title>
        <authorList>
            <person name="Yant L."/>
            <person name="Moore C."/>
            <person name="Slenker M."/>
        </authorList>
    </citation>
    <scope>NUCLEOTIDE SEQUENCE [LARGE SCALE GENOMIC DNA]</scope>
    <source>
        <tissue evidence="2">Leaf</tissue>
    </source>
</reference>
<dbReference type="InterPro" id="IPR021916">
    <property type="entry name" value="DUF3527"/>
</dbReference>
<feature type="chain" id="PRO_5044881677" evidence="1">
    <location>
        <begin position="17"/>
        <end position="447"/>
    </location>
</feature>
<accession>A0ABD0ZQC4</accession>
<evidence type="ECO:0000313" key="2">
    <source>
        <dbReference type="EMBL" id="KAL1188806.1"/>
    </source>
</evidence>
<name>A0ABD0ZQC4_CARAN</name>
<dbReference type="PANTHER" id="PTHR31390">
    <property type="entry name" value="EXPRESSED PROTEIN"/>
    <property type="match status" value="1"/>
</dbReference>
<evidence type="ECO:0000256" key="1">
    <source>
        <dbReference type="SAM" id="SignalP"/>
    </source>
</evidence>
<dbReference type="Pfam" id="PF12043">
    <property type="entry name" value="DUF3527"/>
    <property type="match status" value="1"/>
</dbReference>
<comment type="caution">
    <text evidence="2">The sequence shown here is derived from an EMBL/GenBank/DDBJ whole genome shotgun (WGS) entry which is preliminary data.</text>
</comment>
<dbReference type="Proteomes" id="UP001558713">
    <property type="component" value="Unassembled WGS sequence"/>
</dbReference>
<keyword evidence="3" id="KW-1185">Reference proteome</keyword>
<keyword evidence="1" id="KW-0732">Signal</keyword>
<dbReference type="AlphaFoldDB" id="A0ABD0ZQC4"/>
<evidence type="ECO:0000313" key="3">
    <source>
        <dbReference type="Proteomes" id="UP001558713"/>
    </source>
</evidence>
<sequence>MILLIFVASKLSPLSSLLIDPLGEETNLFILLNLVRQTDERKGKYSRKIILLIQFYSRYCTSGLKILCILDTTIEMVDAQNNDPDQYYSPLKQWLQIVRNSPKVSCEVTSSPSHILSKLRENYEAESEKMTKKVIISKTLSSDYSQGTLQYTMRANGRPRFVFKLENQKDVYVASYVEDSSVYMIHLQRGEESSSSSSSHLVGRIEVSNLLSKGMVEREFVLFSNNGQIPHRRKNRGLSRKAVHGIKNRQSISRLSRTSFAPDLCSWDQQVQEPNYDYEQVNLLENNLPTNFERLAVVVKQEFVEEEIGGWGLKFLKKSSMVQNNDATKTETSTSMNVVIPSGLHGGPEDEPLSLIERWKSQGNCDCGGWDLGCSLTILQGQPRKGQFDLLLEGSKHERSGLRIMNVRGGLYLIQFQTKLSVLPSFSIALAFIHTRDSDHCIYKHHL</sequence>